<evidence type="ECO:0000313" key="1">
    <source>
        <dbReference type="EMBL" id="AKU43621.1"/>
    </source>
</evidence>
<protein>
    <submittedName>
        <fullName evidence="1">Uncharacterized protein</fullName>
    </submittedName>
</protein>
<accession>A0A0K1LM90</accession>
<name>A0A0K1LM90_9CAUD</name>
<evidence type="ECO:0000313" key="2">
    <source>
        <dbReference type="Proteomes" id="UP000221339"/>
    </source>
</evidence>
<organism evidence="1 2">
    <name type="scientific">Caulobacter phage Seuss</name>
    <dbReference type="NCBI Taxonomy" id="1675601"/>
    <lineage>
        <taxon>Viruses</taxon>
        <taxon>Duplodnaviria</taxon>
        <taxon>Heunggongvirae</taxon>
        <taxon>Uroviricota</taxon>
        <taxon>Caudoviricetes</taxon>
        <taxon>Seussvirus</taxon>
        <taxon>Seussvirus seuss</taxon>
    </lineage>
</organism>
<dbReference type="Proteomes" id="UP000221339">
    <property type="component" value="Segment"/>
</dbReference>
<gene>
    <name evidence="1" type="ORF">CPT_Seuss95</name>
</gene>
<reference evidence="1 2" key="1">
    <citation type="journal article" date="2015" name="Genome Announc.">
        <title>Complete Genome Sequence of Caulobacter crescentus Siphophage Seuss.</title>
        <authorList>
            <person name="Sloan J.M."/>
            <person name="Keene J.L."/>
            <person name="Cahill J.L."/>
            <person name="Rasche E.S."/>
            <person name="Kuty Everett G.F."/>
        </authorList>
    </citation>
    <scope>NUCLEOTIDE SEQUENCE [LARGE SCALE GENOMIC DNA]</scope>
</reference>
<keyword evidence="2" id="KW-1185">Reference proteome</keyword>
<proteinExistence type="predicted"/>
<sequence>MPAVVRHFGQREVTQIWRWRDREGKFHTPKSMSTRHLFHTFRMIWNNFMPTEWWVGDVKLYDFPPFYTKAYFADAIVFIGRELFRRPDIKPEWREQLCLMELRFVQHQERLE</sequence>
<dbReference type="EMBL" id="KT001914">
    <property type="protein sequence ID" value="AKU43621.1"/>
    <property type="molecule type" value="Genomic_DNA"/>
</dbReference>